<dbReference type="eggNOG" id="ENOG502ZQUJ">
    <property type="taxonomic scope" value="Bacteria"/>
</dbReference>
<protein>
    <submittedName>
        <fullName evidence="2">Uncharacterized protein</fullName>
    </submittedName>
</protein>
<accession>S0FJJ2</accession>
<keyword evidence="1" id="KW-1133">Transmembrane helix</keyword>
<reference evidence="2 3" key="1">
    <citation type="journal article" date="2013" name="Genome Announc.">
        <title>Draft Genome Sequence of the Cellulolytic, Mesophilic, Anaerobic Bacterium Clostridium termitidis Strain CT1112 (DSM 5398).</title>
        <authorList>
            <person name="Lal S."/>
            <person name="Ramachandran U."/>
            <person name="Zhang X."/>
            <person name="Munir R."/>
            <person name="Sparling R."/>
            <person name="Levin D.B."/>
        </authorList>
    </citation>
    <scope>NUCLEOTIDE SEQUENCE [LARGE SCALE GENOMIC DNA]</scope>
    <source>
        <strain evidence="2 3">CT1112</strain>
    </source>
</reference>
<keyword evidence="1" id="KW-0472">Membrane</keyword>
<dbReference type="Proteomes" id="UP000014155">
    <property type="component" value="Unassembled WGS sequence"/>
</dbReference>
<keyword evidence="1" id="KW-0812">Transmembrane</keyword>
<dbReference type="AlphaFoldDB" id="S0FJJ2"/>
<proteinExistence type="predicted"/>
<evidence type="ECO:0000256" key="1">
    <source>
        <dbReference type="SAM" id="Phobius"/>
    </source>
</evidence>
<name>S0FJJ2_RUMCE</name>
<gene>
    <name evidence="2" type="ORF">CTER_1724</name>
</gene>
<evidence type="ECO:0000313" key="2">
    <source>
        <dbReference type="EMBL" id="EMS72310.1"/>
    </source>
</evidence>
<keyword evidence="3" id="KW-1185">Reference proteome</keyword>
<dbReference type="EMBL" id="AORV01000028">
    <property type="protein sequence ID" value="EMS72310.1"/>
    <property type="molecule type" value="Genomic_DNA"/>
</dbReference>
<feature type="transmembrane region" description="Helical" evidence="1">
    <location>
        <begin position="7"/>
        <end position="26"/>
    </location>
</feature>
<comment type="caution">
    <text evidence="2">The sequence shown here is derived from an EMBL/GenBank/DDBJ whole genome shotgun (WGS) entry which is preliminary data.</text>
</comment>
<organism evidence="2 3">
    <name type="scientific">Ruminiclostridium cellobioparum subsp. termitidis CT1112</name>
    <dbReference type="NCBI Taxonomy" id="1195236"/>
    <lineage>
        <taxon>Bacteria</taxon>
        <taxon>Bacillati</taxon>
        <taxon>Bacillota</taxon>
        <taxon>Clostridia</taxon>
        <taxon>Eubacteriales</taxon>
        <taxon>Oscillospiraceae</taxon>
        <taxon>Ruminiclostridium</taxon>
    </lineage>
</organism>
<sequence>MNQRNRVLELLFFAVLSIIFIVLFFVNKPYDKKPVQIIQPAKTRVESQVNKYDAVSVQP</sequence>
<evidence type="ECO:0000313" key="3">
    <source>
        <dbReference type="Proteomes" id="UP000014155"/>
    </source>
</evidence>
<dbReference type="PATRIC" id="fig|1195236.3.peg.2049"/>
<dbReference type="RefSeq" id="WP_004625303.1">
    <property type="nucleotide sequence ID" value="NZ_AORV01000028.1"/>
</dbReference>